<dbReference type="KEGG" id="vg:80398083"/>
<accession>A0A8S5L0T5</accession>
<keyword evidence="5" id="KW-1175">Viral attachment to host cell pilus</keyword>
<evidence type="ECO:0000313" key="10">
    <source>
        <dbReference type="Proteomes" id="UP000681924"/>
    </source>
</evidence>
<evidence type="ECO:0000256" key="6">
    <source>
        <dbReference type="ARBA" id="ARBA00023296"/>
    </source>
</evidence>
<feature type="coiled-coil region" evidence="8">
    <location>
        <begin position="113"/>
        <end position="143"/>
    </location>
</feature>
<dbReference type="Pfam" id="PF03863">
    <property type="entry name" value="Phage_mat-A"/>
    <property type="match status" value="2"/>
</dbReference>
<organism evidence="9 10">
    <name type="scientific">ssRNA phage SRR7976299_11</name>
    <dbReference type="NCBI Taxonomy" id="2786633"/>
    <lineage>
        <taxon>Viruses</taxon>
        <taxon>Riboviria</taxon>
        <taxon>Orthornavirae</taxon>
        <taxon>Lenarviricota</taxon>
        <taxon>Leviviricetes</taxon>
        <taxon>Norzivirales</taxon>
        <taxon>Fiersviridae</taxon>
        <taxon>Lohngkovirus</taxon>
        <taxon>Lohngkovirus caenicola</taxon>
        <taxon>Brudgevirus caenicola</taxon>
    </lineage>
</organism>
<evidence type="ECO:0000256" key="4">
    <source>
        <dbReference type="ARBA" id="ARBA00022844"/>
    </source>
</evidence>
<keyword evidence="6" id="KW-1160">Virus entry into host cell</keyword>
<evidence type="ECO:0000256" key="8">
    <source>
        <dbReference type="SAM" id="Coils"/>
    </source>
</evidence>
<evidence type="ECO:0000313" key="9">
    <source>
        <dbReference type="EMBL" id="DAD51083.1"/>
    </source>
</evidence>
<evidence type="ECO:0000256" key="7">
    <source>
        <dbReference type="ARBA" id="ARBA00035110"/>
    </source>
</evidence>
<dbReference type="RefSeq" id="YP_010769147.1">
    <property type="nucleotide sequence ID" value="NC_073891.1"/>
</dbReference>
<comment type="subcellular location">
    <subcellularLocation>
        <location evidence="1">Virion</location>
    </subcellularLocation>
</comment>
<evidence type="ECO:0000256" key="5">
    <source>
        <dbReference type="ARBA" id="ARBA00023104"/>
    </source>
</evidence>
<name>A0A8S5L0T5_9VIRU</name>
<dbReference type="GO" id="GO:0039666">
    <property type="term" value="P:virion attachment to host cell pilus"/>
    <property type="evidence" value="ECO:0007669"/>
    <property type="project" value="UniProtKB-KW"/>
</dbReference>
<comment type="similarity">
    <text evidence="7">Belongs to the Leviviricetes maturation protein family.</text>
</comment>
<keyword evidence="4" id="KW-0946">Virion</keyword>
<sequence>MANPVVGPTTVTETNNLDRSGSYWRKRIKWTQARPYNLNLAYTLTRYTTSYAKLFGSTSSFGGMANAAANRSPWQLVAGGSPFLNHFANEIAWADNSARAKLIGYLADPSIWLVNVIERRQAMEALLKRLNQLNRFVTALRRKNFYEAVAALDLHNVVRLSRRGGLQNTFLEFHFGWVPLVHDIWNTLTFFDSEIPVAQLKGRGKQQPLVLDWYKSLSGSPWFEYQRSAVRGWARSECGATLTVSNPNLYLLKTMGLTNPLAVAWELVPFSFVVDWFANIGDYFSQWSDFHGITISDPYTTTTVKANTSGEYHFLSSGVTQGWELDTQYLSCVRKLTLPDVTLGKAPGFRLSAARVITAAALFVQQLHRL</sequence>
<keyword evidence="2" id="KW-0945">Host-virus interaction</keyword>
<keyword evidence="8" id="KW-0175">Coiled coil</keyword>
<reference evidence="9" key="1">
    <citation type="submission" date="2020-09" db="EMBL/GenBank/DDBJ databases">
        <title>Leviviricetes taxonomy.</title>
        <authorList>
            <person name="Stockdale S.R."/>
            <person name="Callanan J."/>
            <person name="Adriaenssens E.M."/>
            <person name="Kuhn J.H."/>
            <person name="Rumnieks J."/>
            <person name="Shkoporov A."/>
            <person name="Draper L.A."/>
            <person name="Ross P."/>
            <person name="Hill C."/>
        </authorList>
    </citation>
    <scope>NUCLEOTIDE SEQUENCE</scope>
</reference>
<evidence type="ECO:0000256" key="3">
    <source>
        <dbReference type="ARBA" id="ARBA00022804"/>
    </source>
</evidence>
<gene>
    <name evidence="9" type="primary">SRR7976299_11_1</name>
</gene>
<keyword evidence="10" id="KW-1185">Reference proteome</keyword>
<proteinExistence type="inferred from homology"/>
<dbReference type="Proteomes" id="UP000681924">
    <property type="component" value="Segment"/>
</dbReference>
<evidence type="ECO:0000256" key="1">
    <source>
        <dbReference type="ARBA" id="ARBA00004328"/>
    </source>
</evidence>
<dbReference type="EMBL" id="BK013714">
    <property type="protein sequence ID" value="DAD51083.1"/>
    <property type="molecule type" value="Genomic_RNA"/>
</dbReference>
<keyword evidence="3" id="KW-1161">Viral attachment to host cell</keyword>
<dbReference type="GeneID" id="80398083"/>
<dbReference type="InterPro" id="IPR005563">
    <property type="entry name" value="A_protein"/>
</dbReference>
<dbReference type="GO" id="GO:0044423">
    <property type="term" value="C:virion component"/>
    <property type="evidence" value="ECO:0007669"/>
    <property type="project" value="UniProtKB-KW"/>
</dbReference>
<evidence type="ECO:0000256" key="2">
    <source>
        <dbReference type="ARBA" id="ARBA00022581"/>
    </source>
</evidence>
<protein>
    <submittedName>
        <fullName evidence="9">Maturation protein</fullName>
    </submittedName>
</protein>